<organism evidence="1 2">
    <name type="scientific">Citrobacter phage Moon</name>
    <dbReference type="NCBI Taxonomy" id="1540095"/>
    <lineage>
        <taxon>Viruses</taxon>
        <taxon>Duplodnaviria</taxon>
        <taxon>Heunggongvirae</taxon>
        <taxon>Uroviricota</taxon>
        <taxon>Caudoviricetes</taxon>
        <taxon>Pantevenvirales</taxon>
        <taxon>Straboviridae</taxon>
        <taxon>Tevenvirinae</taxon>
        <taxon>Moonvirus</taxon>
        <taxon>Moonvirus moon</taxon>
    </lineage>
</organism>
<keyword evidence="2" id="KW-1185">Reference proteome</keyword>
<dbReference type="GeneID" id="24721740"/>
<evidence type="ECO:0000313" key="1">
    <source>
        <dbReference type="EMBL" id="AIX12112.1"/>
    </source>
</evidence>
<proteinExistence type="predicted"/>
<dbReference type="RefSeq" id="YP_009146574.1">
    <property type="nucleotide sequence ID" value="NC_027331.1"/>
</dbReference>
<dbReference type="EMBL" id="KM236240">
    <property type="protein sequence ID" value="AIX12112.1"/>
    <property type="molecule type" value="Genomic_DNA"/>
</dbReference>
<name>A0A0A0YQV5_9CAUD</name>
<protein>
    <submittedName>
        <fullName evidence="1">Uncharacterized protein</fullName>
    </submittedName>
</protein>
<evidence type="ECO:0000313" key="2">
    <source>
        <dbReference type="Proteomes" id="UP000030323"/>
    </source>
</evidence>
<dbReference type="Proteomes" id="UP000030323">
    <property type="component" value="Segment"/>
</dbReference>
<gene>
    <name evidence="1" type="ORF">CPT_Moon141</name>
</gene>
<reference evidence="1 2" key="1">
    <citation type="journal article" date="2015" name="Genome Announc.">
        <title>Complete Genome Sequence of Citrobacter freundii Myophage Moon.</title>
        <authorList>
            <person name="Edwards G.B."/>
            <person name="Luna A.J."/>
            <person name="Hernandez A.C."/>
            <person name="Kuty Everett G.F."/>
        </authorList>
    </citation>
    <scope>NUCLEOTIDE SEQUENCE [LARGE SCALE GENOMIC DNA]</scope>
</reference>
<dbReference type="KEGG" id="vg:24721740"/>
<accession>A0A0A0YQV5</accession>
<sequence length="92" mass="10457">MNITDKKVLQGTLEKHIQDAIDYAKKIADENDMMFNINPAYGMGGSYYSPGFLKEDLEHHTSNDYPQFAIVNQFDYYTSLESGGWVSSSMEC</sequence>